<reference evidence="3" key="1">
    <citation type="submission" date="2015-01" db="EMBL/GenBank/DDBJ databases">
        <authorList>
            <person name="Aksoy S."/>
            <person name="Warren W."/>
            <person name="Wilson R.K."/>
        </authorList>
    </citation>
    <scope>NUCLEOTIDE SEQUENCE [LARGE SCALE GENOMIC DNA]</scope>
    <source>
        <strain evidence="3">IAEA</strain>
    </source>
</reference>
<evidence type="ECO:0000256" key="1">
    <source>
        <dbReference type="SAM" id="Phobius"/>
    </source>
</evidence>
<evidence type="ECO:0000313" key="2">
    <source>
        <dbReference type="EnsemblMetazoa" id="GPPI045028-PA"/>
    </source>
</evidence>
<keyword evidence="1" id="KW-1133">Transmembrane helix</keyword>
<proteinExistence type="predicted"/>
<sequence length="74" mass="8317">MCHNGVIHLCNAAVASVYVCAHCLAKRYIQPLKRSMGARELGWLSHNILAENDCRAAMHSMSNQYNAKYTKTLH</sequence>
<organism evidence="2 3">
    <name type="scientific">Glossina palpalis gambiensis</name>
    <dbReference type="NCBI Taxonomy" id="67801"/>
    <lineage>
        <taxon>Eukaryota</taxon>
        <taxon>Metazoa</taxon>
        <taxon>Ecdysozoa</taxon>
        <taxon>Arthropoda</taxon>
        <taxon>Hexapoda</taxon>
        <taxon>Insecta</taxon>
        <taxon>Pterygota</taxon>
        <taxon>Neoptera</taxon>
        <taxon>Endopterygota</taxon>
        <taxon>Diptera</taxon>
        <taxon>Brachycera</taxon>
        <taxon>Muscomorpha</taxon>
        <taxon>Hippoboscoidea</taxon>
        <taxon>Glossinidae</taxon>
        <taxon>Glossina</taxon>
    </lineage>
</organism>
<reference evidence="2" key="2">
    <citation type="submission" date="2020-05" db="UniProtKB">
        <authorList>
            <consortium name="EnsemblMetazoa"/>
        </authorList>
    </citation>
    <scope>IDENTIFICATION</scope>
    <source>
        <strain evidence="2">IAEA</strain>
    </source>
</reference>
<accession>A0A1B0BZE2</accession>
<dbReference type="EnsemblMetazoa" id="GPPI045028-RA">
    <property type="protein sequence ID" value="GPPI045028-PA"/>
    <property type="gene ID" value="GPPI045028"/>
</dbReference>
<name>A0A1B0BZE2_9MUSC</name>
<dbReference type="EMBL" id="JXJN01023099">
    <property type="status" value="NOT_ANNOTATED_CDS"/>
    <property type="molecule type" value="Genomic_DNA"/>
</dbReference>
<dbReference type="AlphaFoldDB" id="A0A1B0BZE2"/>
<feature type="transmembrane region" description="Helical" evidence="1">
    <location>
        <begin position="6"/>
        <end position="25"/>
    </location>
</feature>
<dbReference type="EMBL" id="JXJN01023100">
    <property type="status" value="NOT_ANNOTATED_CDS"/>
    <property type="molecule type" value="Genomic_DNA"/>
</dbReference>
<evidence type="ECO:0000313" key="3">
    <source>
        <dbReference type="Proteomes" id="UP000092460"/>
    </source>
</evidence>
<protein>
    <submittedName>
        <fullName evidence="2">Uncharacterized protein</fullName>
    </submittedName>
</protein>
<keyword evidence="1" id="KW-0812">Transmembrane</keyword>
<keyword evidence="3" id="KW-1185">Reference proteome</keyword>
<keyword evidence="1" id="KW-0472">Membrane</keyword>
<dbReference type="Proteomes" id="UP000092460">
    <property type="component" value="Unassembled WGS sequence"/>
</dbReference>
<dbReference type="VEuPathDB" id="VectorBase:GPPI045028"/>